<accession>A0AAJ0D639</accession>
<evidence type="ECO:0008006" key="3">
    <source>
        <dbReference type="Google" id="ProtNLM"/>
    </source>
</evidence>
<keyword evidence="2" id="KW-1185">Reference proteome</keyword>
<reference evidence="1" key="1">
    <citation type="submission" date="2023-04" db="EMBL/GenBank/DDBJ databases">
        <title>Black Yeasts Isolated from many extreme environments.</title>
        <authorList>
            <person name="Coleine C."/>
            <person name="Stajich J.E."/>
            <person name="Selbmann L."/>
        </authorList>
    </citation>
    <scope>NUCLEOTIDE SEQUENCE</scope>
    <source>
        <strain evidence="1">CCFEE 5312</strain>
    </source>
</reference>
<dbReference type="Proteomes" id="UP001271007">
    <property type="component" value="Unassembled WGS sequence"/>
</dbReference>
<sequence>MAVSVEDTAVQEEPDGLSSIPIEIFEQVAQLCDLQGLRALRLTNRDIGNPALRTFTEIHLKERAFFLYYEPGLVKLGRIAEHPHFGRALRTLVFYIGELPDKDILFTPPLGEDHTQSSLVETQEDVLPAAVASNRYAQYQREVLEELRQQEVDKQERLEHREPSTMNTIMNLLATTFSRLRLLGNAVEVKIVEPLLRSLGTYSSATKLPTGHEMMRTHEARRPVEWMIEALVVSSMMVDKFTIAFQEARWEFGLLGLCRTPEYAQRLFAGLKKLHLRFSRVMLYTLTDRGPVHKAFGALSAAQGLELLWLGNYDDGKPLSNHYEKIDKHAGRYAFSVIWSLSFPALKDLHVHSCVVDAGDFSKFLKQYLKLKSVDLKRTPIVTLIAEEDLSQERPIRMPVDTIVKSSEEETGFEGLRVEDCIVWVQGYCEVDGDDDAAE</sequence>
<gene>
    <name evidence="1" type="ORF">LTR09_011662</name>
</gene>
<dbReference type="EMBL" id="JAWDJX010000075">
    <property type="protein sequence ID" value="KAK3046911.1"/>
    <property type="molecule type" value="Genomic_DNA"/>
</dbReference>
<proteinExistence type="predicted"/>
<name>A0AAJ0D639_9PEZI</name>
<organism evidence="1 2">
    <name type="scientific">Extremus antarcticus</name>
    <dbReference type="NCBI Taxonomy" id="702011"/>
    <lineage>
        <taxon>Eukaryota</taxon>
        <taxon>Fungi</taxon>
        <taxon>Dikarya</taxon>
        <taxon>Ascomycota</taxon>
        <taxon>Pezizomycotina</taxon>
        <taxon>Dothideomycetes</taxon>
        <taxon>Dothideomycetidae</taxon>
        <taxon>Mycosphaerellales</taxon>
        <taxon>Extremaceae</taxon>
        <taxon>Extremus</taxon>
    </lineage>
</organism>
<comment type="caution">
    <text evidence="1">The sequence shown here is derived from an EMBL/GenBank/DDBJ whole genome shotgun (WGS) entry which is preliminary data.</text>
</comment>
<evidence type="ECO:0000313" key="1">
    <source>
        <dbReference type="EMBL" id="KAK3046911.1"/>
    </source>
</evidence>
<dbReference type="AlphaFoldDB" id="A0AAJ0D639"/>
<evidence type="ECO:0000313" key="2">
    <source>
        <dbReference type="Proteomes" id="UP001271007"/>
    </source>
</evidence>
<protein>
    <recommendedName>
        <fullName evidence="3">F-box domain-containing protein</fullName>
    </recommendedName>
</protein>